<comment type="caution">
    <text evidence="8">The sequence shown here is derived from an EMBL/GenBank/DDBJ whole genome shotgun (WGS) entry which is preliminary data.</text>
</comment>
<dbReference type="Pfam" id="PF21924">
    <property type="entry name" value="XRCC4_CC"/>
    <property type="match status" value="1"/>
</dbReference>
<dbReference type="SUPFAM" id="SSF58022">
    <property type="entry name" value="XRCC4, C-terminal oligomerization domain"/>
    <property type="match status" value="1"/>
</dbReference>
<dbReference type="InterPro" id="IPR053961">
    <property type="entry name" value="XRCC4_N"/>
</dbReference>
<protein>
    <recommendedName>
        <fullName evidence="10">DNA repair protein XRCC4</fullName>
    </recommendedName>
</protein>
<keyword evidence="3" id="KW-0234">DNA repair</keyword>
<keyword evidence="4" id="KW-0539">Nucleus</keyword>
<dbReference type="Gene3D" id="1.20.5.370">
    <property type="match status" value="1"/>
</dbReference>
<organism evidence="8 9">
    <name type="scientific">Rehmannia glutinosa</name>
    <name type="common">Chinese foxglove</name>
    <dbReference type="NCBI Taxonomy" id="99300"/>
    <lineage>
        <taxon>Eukaryota</taxon>
        <taxon>Viridiplantae</taxon>
        <taxon>Streptophyta</taxon>
        <taxon>Embryophyta</taxon>
        <taxon>Tracheophyta</taxon>
        <taxon>Spermatophyta</taxon>
        <taxon>Magnoliopsida</taxon>
        <taxon>eudicotyledons</taxon>
        <taxon>Gunneridae</taxon>
        <taxon>Pentapetalae</taxon>
        <taxon>asterids</taxon>
        <taxon>lamiids</taxon>
        <taxon>Lamiales</taxon>
        <taxon>Orobanchaceae</taxon>
        <taxon>Rehmannieae</taxon>
        <taxon>Rehmannia</taxon>
    </lineage>
</organism>
<reference evidence="8 9" key="1">
    <citation type="journal article" date="2021" name="Comput. Struct. Biotechnol. J.">
        <title>De novo genome assembly of the potent medicinal plant Rehmannia glutinosa using nanopore technology.</title>
        <authorList>
            <person name="Ma L."/>
            <person name="Dong C."/>
            <person name="Song C."/>
            <person name="Wang X."/>
            <person name="Zheng X."/>
            <person name="Niu Y."/>
            <person name="Chen S."/>
            <person name="Feng W."/>
        </authorList>
    </citation>
    <scope>NUCLEOTIDE SEQUENCE [LARGE SCALE GENOMIC DNA]</scope>
    <source>
        <strain evidence="8">DH-2019</strain>
    </source>
</reference>
<evidence type="ECO:0008006" key="10">
    <source>
        <dbReference type="Google" id="ProtNLM"/>
    </source>
</evidence>
<feature type="domain" description="XRCC4 N-terminal" evidence="6">
    <location>
        <begin position="23"/>
        <end position="117"/>
    </location>
</feature>
<gene>
    <name evidence="8" type="ORF">DH2020_044711</name>
</gene>
<dbReference type="InterPro" id="IPR010585">
    <property type="entry name" value="DNA_repair_prot_XRCC4"/>
</dbReference>
<accession>A0ABR0UG79</accession>
<evidence type="ECO:0000256" key="1">
    <source>
        <dbReference type="ARBA" id="ARBA00004123"/>
    </source>
</evidence>
<proteinExistence type="predicted"/>
<evidence type="ECO:0000259" key="7">
    <source>
        <dbReference type="Pfam" id="PF21924"/>
    </source>
</evidence>
<keyword evidence="9" id="KW-1185">Reference proteome</keyword>
<dbReference type="PANTHER" id="PTHR28559:SF1">
    <property type="entry name" value="DNA REPAIR PROTEIN XRCC4"/>
    <property type="match status" value="1"/>
</dbReference>
<evidence type="ECO:0000313" key="9">
    <source>
        <dbReference type="Proteomes" id="UP001318860"/>
    </source>
</evidence>
<dbReference type="InterPro" id="IPR053962">
    <property type="entry name" value="XRCC4_CC"/>
</dbReference>
<name>A0ABR0UG79_REHGL</name>
<dbReference type="InterPro" id="IPR014751">
    <property type="entry name" value="XRCC4-like_C"/>
</dbReference>
<evidence type="ECO:0000256" key="4">
    <source>
        <dbReference type="ARBA" id="ARBA00023242"/>
    </source>
</evidence>
<feature type="domain" description="XRCC4 coiled-coil" evidence="7">
    <location>
        <begin position="150"/>
        <end position="195"/>
    </location>
</feature>
<dbReference type="Pfam" id="PF06632">
    <property type="entry name" value="XRCC4"/>
    <property type="match status" value="1"/>
</dbReference>
<comment type="subcellular location">
    <subcellularLocation>
        <location evidence="1">Nucleus</location>
    </subcellularLocation>
</comment>
<evidence type="ECO:0000256" key="3">
    <source>
        <dbReference type="ARBA" id="ARBA00023204"/>
    </source>
</evidence>
<evidence type="ECO:0000256" key="5">
    <source>
        <dbReference type="SAM" id="MobiDB-lite"/>
    </source>
</evidence>
<evidence type="ECO:0000313" key="8">
    <source>
        <dbReference type="EMBL" id="KAK6121550.1"/>
    </source>
</evidence>
<dbReference type="Gene3D" id="2.170.210.10">
    <property type="entry name" value="DNA double-strand break repair and VJ recombination XRCC4, N-terminal"/>
    <property type="match status" value="1"/>
</dbReference>
<feature type="region of interest" description="Disordered" evidence="5">
    <location>
        <begin position="200"/>
        <end position="246"/>
    </location>
</feature>
<evidence type="ECO:0000256" key="2">
    <source>
        <dbReference type="ARBA" id="ARBA00022763"/>
    </source>
</evidence>
<evidence type="ECO:0000259" key="6">
    <source>
        <dbReference type="Pfam" id="PF06632"/>
    </source>
</evidence>
<sequence>MDTPKHTCLKLEIPMGGGKPEPVFVKGTWYPTRFDISITDGLHAWTCHATEDEVKERASSWDQSVSDYVDLAEKYLGFQQPGSVYGFSEAGNGCKRLSWTFEKEGTKLEWRWKCQPSPDSKKTTAEVLDFLMDANIRLSEEVVWKTQSFDRVKQEAEKCLAQSEKLNSEKSVFESEIYGKFVNVLNSKKAKLRELRDRLSKQATAHQLPEQEEESTDRTESFDEGSDNEAEQNSGGSSKDAPSASKPREMSFVQIGMLWFESGHVYLKCYPAYSVGLFDSKDFYGVSSSLPFHPPYRM</sequence>
<keyword evidence="2" id="KW-0227">DNA damage</keyword>
<dbReference type="InterPro" id="IPR038051">
    <property type="entry name" value="XRCC4-like_N_sf"/>
</dbReference>
<dbReference type="PANTHER" id="PTHR28559">
    <property type="entry name" value="DNA REPAIR PROTEIN XRCC4"/>
    <property type="match status" value="1"/>
</dbReference>
<dbReference type="EMBL" id="JABTTQ020002888">
    <property type="protein sequence ID" value="KAK6121550.1"/>
    <property type="molecule type" value="Genomic_DNA"/>
</dbReference>
<dbReference type="Proteomes" id="UP001318860">
    <property type="component" value="Unassembled WGS sequence"/>
</dbReference>